<dbReference type="OrthoDB" id="1433018at2"/>
<reference evidence="1 2" key="1">
    <citation type="submission" date="2016-12" db="EMBL/GenBank/DDBJ databases">
        <title>Domibacillus sp. SAOS 44 whole genome sequencing.</title>
        <authorList>
            <person name="Verma A."/>
            <person name="Krishnamurthi S."/>
        </authorList>
    </citation>
    <scope>NUCLEOTIDE SEQUENCE [LARGE SCALE GENOMIC DNA]</scope>
    <source>
        <strain evidence="1 2">SAOS 44</strain>
    </source>
</reference>
<name>A0A1Q5P6L8_9BACI</name>
<dbReference type="EMBL" id="MRWQ01000002">
    <property type="protein sequence ID" value="OKL37843.1"/>
    <property type="molecule type" value="Genomic_DNA"/>
</dbReference>
<dbReference type="InterPro" id="IPR003718">
    <property type="entry name" value="OsmC/Ohr_fam"/>
</dbReference>
<protein>
    <submittedName>
        <fullName evidence="1">Osmotically inducible protein C</fullName>
    </submittedName>
</protein>
<gene>
    <name evidence="1" type="ORF">BLL40_03185</name>
</gene>
<accession>A0A1Q5P6L8</accession>
<organism evidence="1 2">
    <name type="scientific">Domibacillus mangrovi</name>
    <dbReference type="NCBI Taxonomy" id="1714354"/>
    <lineage>
        <taxon>Bacteria</taxon>
        <taxon>Bacillati</taxon>
        <taxon>Bacillota</taxon>
        <taxon>Bacilli</taxon>
        <taxon>Bacillales</taxon>
        <taxon>Bacillaceae</taxon>
        <taxon>Domibacillus</taxon>
    </lineage>
</organism>
<dbReference type="RefSeq" id="WP_073710480.1">
    <property type="nucleotide sequence ID" value="NZ_MRWQ01000002.1"/>
</dbReference>
<sequence>MTTKQLLKVTTSGEWENGVKTSISIRDFAPFIVDEPKSLGGTDEGPNPVELVLAGLTSCTSVTIAFVAKEQKFAYDAVQFENEGTLDLQGFAGVRGVKPHFETVHVDVFLKTEESEERIAELKREVERRCPVLSLLTTAGVEVTSNWVKK</sequence>
<comment type="caution">
    <text evidence="1">The sequence shown here is derived from an EMBL/GenBank/DDBJ whole genome shotgun (WGS) entry which is preliminary data.</text>
</comment>
<evidence type="ECO:0000313" key="1">
    <source>
        <dbReference type="EMBL" id="OKL37843.1"/>
    </source>
</evidence>
<dbReference type="PANTHER" id="PTHR35368">
    <property type="entry name" value="HYDROPEROXIDE REDUCTASE"/>
    <property type="match status" value="1"/>
</dbReference>
<dbReference type="PANTHER" id="PTHR35368:SF1">
    <property type="entry name" value="HYDROPEROXIDE REDUCTASE"/>
    <property type="match status" value="1"/>
</dbReference>
<evidence type="ECO:0000313" key="2">
    <source>
        <dbReference type="Proteomes" id="UP000186524"/>
    </source>
</evidence>
<dbReference type="Proteomes" id="UP000186524">
    <property type="component" value="Unassembled WGS sequence"/>
</dbReference>
<dbReference type="InterPro" id="IPR015946">
    <property type="entry name" value="KH_dom-like_a/b"/>
</dbReference>
<dbReference type="Pfam" id="PF02566">
    <property type="entry name" value="OsmC"/>
    <property type="match status" value="1"/>
</dbReference>
<dbReference type="AlphaFoldDB" id="A0A1Q5P6L8"/>
<dbReference type="InterPro" id="IPR052924">
    <property type="entry name" value="OsmC/Ohr_hydroprdx_reductase"/>
</dbReference>
<dbReference type="InterPro" id="IPR036102">
    <property type="entry name" value="OsmC/Ohrsf"/>
</dbReference>
<dbReference type="SUPFAM" id="SSF82784">
    <property type="entry name" value="OsmC-like"/>
    <property type="match status" value="1"/>
</dbReference>
<proteinExistence type="predicted"/>
<keyword evidence="2" id="KW-1185">Reference proteome</keyword>
<dbReference type="Gene3D" id="3.30.300.20">
    <property type="match status" value="1"/>
</dbReference>